<dbReference type="PANTHER" id="PTHR22754:SF33">
    <property type="entry name" value="DISCO-INTERACTING PROTEIN 2 HOMOLOG C"/>
    <property type="match status" value="1"/>
</dbReference>
<feature type="compositionally biased region" description="Basic and acidic residues" evidence="2">
    <location>
        <begin position="66"/>
        <end position="78"/>
    </location>
</feature>
<protein>
    <submittedName>
        <fullName evidence="4">Disco-interacting protein 2 homolog C-like</fullName>
    </submittedName>
</protein>
<dbReference type="InterPro" id="IPR025110">
    <property type="entry name" value="AMP-bd_C"/>
</dbReference>
<feature type="compositionally biased region" description="Polar residues" evidence="2">
    <location>
        <begin position="100"/>
        <end position="122"/>
    </location>
</feature>
<dbReference type="InterPro" id="IPR045851">
    <property type="entry name" value="AMP-bd_C_sf"/>
</dbReference>
<keyword evidence="5" id="KW-1185">Reference proteome</keyword>
<dbReference type="SMART" id="SM01137">
    <property type="entry name" value="DMAP_binding"/>
    <property type="match status" value="1"/>
</dbReference>
<evidence type="ECO:0000256" key="2">
    <source>
        <dbReference type="SAM" id="MobiDB-lite"/>
    </source>
</evidence>
<name>A0A672NHJ5_SINGR</name>
<reference evidence="4" key="2">
    <citation type="submission" date="2025-09" db="UniProtKB">
        <authorList>
            <consortium name="Ensembl"/>
        </authorList>
    </citation>
    <scope>IDENTIFICATION</scope>
</reference>
<dbReference type="Ensembl" id="ENSSGRT00000050966.1">
    <property type="protein sequence ID" value="ENSSGRP00000047660.1"/>
    <property type="gene ID" value="ENSSGRG00000024013.1"/>
</dbReference>
<accession>A0A672NHJ5</accession>
<sequence length="1401" mass="153519">AEFLKRDITQKGYEKKRSKLLQAYLPHTQDYICPSVFAVGAERRIPVTPSSSSSSSSRYQRRRSTGTRDERYRSDVHSEAVQAALERHSERKMTVLLPSKRQSLVGQTSMDTYTPPDSSSGSDAEGSLGRAGGVSVDSWISRALHGSPSTSSSSSSHSNSSANAARLAETSMHSYGYSLTAPPDITSYMPDPAPISVQRPQVTMITRPLPKYGNAELMETGDGVPVSSRVSAKIQQLVNTLKRPKRRPLREFFVEDFEELLEVQQPDPSLPRPEGVESTPIQGEELDGLKNCPASLEAALLRWGAIAPKAPCLTTTHSNAKQPYTLTYGKLWSKSLKLAYNLLHKLGSKQEPIIHPGDRVALVYPNNDPAAFMVAFYGCLLAEVVPVPIEVPLTKKDAGSQQIGFLLGSCGVAVALTSDACHKGLPKSASGDVMQFKGWPKLLWVLTDSKHLSKPPREWFPLIKDANNDTAYIEYKTCKDGSVSHITNDITRPMYIHTFILSFICMHVFSVRPQEGSSKPAGQGVLSMTNLSHGVIRVDTGEKLSVLTLQDVGTAMPGAMVCVVKLEGVPQLCKTDEIGEICVSSVATGTSYYGLSGMSKNTFEVCPVACDGGFVSDCVFVRSGLLGFVGPGGMIFISGTLEGLMQVGGRKHSADDIIATALAVEPMKFIYRGRTVVFSVNVLYDERIVLVAEQRPDSTEEESYQWMSRVLQAIDGIHQVGVYCLALVPANTLPKTPLGGIHLSETKQLFLEGALHPSSILMCPHSCITNLPKPRQKQPEVGPASVMVGNLVAGKRMAQASGRDLSHMEDNEQFLFLSEVLQWRAQTTPEHILYTLINSRGAIGSSLTCLQLHKRAEKIATLLYERGQLRDGDHVALVYPPGLDLIAAFYGCLYAGCIPITVRPPHPQNISTTLPTVKMILEVSRSVCVMTTQAISKLLKSRDASVAVDFKSWPPILETDDLPKRRCSLLYKPCDPDTLAYLDFSVSTTGMLAGVKMSHNATSALCRSVKLQCELYPSREVAVCLDPYCGLGFVLWCLCSVYAGQQSVLISPMDLEVNPALWLQSVSQFKVRDTFCSYSVMELCTRSLSSLTDSLKARGMDLTRVRSCVVVAEERPRVALTQSFCKLFKDVGLHPRAVSTAFGCRVNLAVCLQGTSGPDPTTVYVDMRALRHDRVRLVERGSPHSLPLMESGKILPGVRIIIANPETKGPIGDSHLGEIWVHSPQNASGYFTVFGEENVRSDHFGARLSFGDTQTLWARTGYLGFLRRTDLTDANGERHDALYVVGALDEVMELRGMKYHPIDIETSIIRAHRNITECAVFTWTNLLVVVVELDGSEQDALDLVPMVTNVVLEEHYLIVGVVVVVDTGVIPINSRGEKQRMHLRDGFLADQLDPIYVAYNM</sequence>
<evidence type="ECO:0000256" key="1">
    <source>
        <dbReference type="ARBA" id="ARBA00007735"/>
    </source>
</evidence>
<gene>
    <name evidence="4" type="primary">LOC107567005</name>
</gene>
<dbReference type="CDD" id="cd05905">
    <property type="entry name" value="Dip2"/>
    <property type="match status" value="1"/>
</dbReference>
<dbReference type="PANTHER" id="PTHR22754">
    <property type="entry name" value="DISCO-INTERACTING PROTEIN 2 DIP2 -RELATED"/>
    <property type="match status" value="1"/>
</dbReference>
<evidence type="ECO:0000313" key="5">
    <source>
        <dbReference type="Proteomes" id="UP000472262"/>
    </source>
</evidence>
<feature type="domain" description="DMAP1-binding" evidence="3">
    <location>
        <begin position="1"/>
        <end position="109"/>
    </location>
</feature>
<feature type="region of interest" description="Disordered" evidence="2">
    <location>
        <begin position="46"/>
        <end position="132"/>
    </location>
</feature>
<dbReference type="Gene3D" id="3.30.300.30">
    <property type="match status" value="2"/>
</dbReference>
<dbReference type="Pfam" id="PF23024">
    <property type="entry name" value="AMP-dom_DIP2-like"/>
    <property type="match status" value="1"/>
</dbReference>
<dbReference type="InterPro" id="IPR010506">
    <property type="entry name" value="DMAP1-bd"/>
</dbReference>
<dbReference type="Gene3D" id="3.40.50.12780">
    <property type="entry name" value="N-terminal domain of ligase-like"/>
    <property type="match status" value="3"/>
</dbReference>
<dbReference type="Pfam" id="PF06464">
    <property type="entry name" value="DMAP_binding"/>
    <property type="match status" value="1"/>
</dbReference>
<comment type="similarity">
    <text evidence="1">Belongs to the DIP2 family.</text>
</comment>
<organism evidence="4 5">
    <name type="scientific">Sinocyclocheilus grahami</name>
    <name type="common">Dianchi golden-line fish</name>
    <name type="synonym">Barbus grahami</name>
    <dbReference type="NCBI Taxonomy" id="75366"/>
    <lineage>
        <taxon>Eukaryota</taxon>
        <taxon>Metazoa</taxon>
        <taxon>Chordata</taxon>
        <taxon>Craniata</taxon>
        <taxon>Vertebrata</taxon>
        <taxon>Euteleostomi</taxon>
        <taxon>Actinopterygii</taxon>
        <taxon>Neopterygii</taxon>
        <taxon>Teleostei</taxon>
        <taxon>Ostariophysi</taxon>
        <taxon>Cypriniformes</taxon>
        <taxon>Cyprinidae</taxon>
        <taxon>Cyprininae</taxon>
        <taxon>Sinocyclocheilus</taxon>
    </lineage>
</organism>
<proteinExistence type="inferred from homology"/>
<reference evidence="4" key="1">
    <citation type="submission" date="2025-08" db="UniProtKB">
        <authorList>
            <consortium name="Ensembl"/>
        </authorList>
    </citation>
    <scope>IDENTIFICATION</scope>
</reference>
<evidence type="ECO:0000259" key="3">
    <source>
        <dbReference type="PROSITE" id="PS51912"/>
    </source>
</evidence>
<dbReference type="SUPFAM" id="SSF56801">
    <property type="entry name" value="Acetyl-CoA synthetase-like"/>
    <property type="match status" value="2"/>
</dbReference>
<dbReference type="InterPro" id="IPR000873">
    <property type="entry name" value="AMP-dep_synth/lig_dom"/>
</dbReference>
<dbReference type="Pfam" id="PF00501">
    <property type="entry name" value="AMP-binding"/>
    <property type="match status" value="2"/>
</dbReference>
<feature type="compositionally biased region" description="Low complexity" evidence="2">
    <location>
        <begin position="147"/>
        <end position="161"/>
    </location>
</feature>
<dbReference type="FunFam" id="3.30.300.30:FF:000001">
    <property type="entry name" value="DIP2 disco-interacting protein 2 homolog C"/>
    <property type="match status" value="1"/>
</dbReference>
<evidence type="ECO:0000313" key="4">
    <source>
        <dbReference type="Ensembl" id="ENSSGRP00000047660.1"/>
    </source>
</evidence>
<feature type="region of interest" description="Disordered" evidence="2">
    <location>
        <begin position="144"/>
        <end position="165"/>
    </location>
</feature>
<dbReference type="InterPro" id="IPR042099">
    <property type="entry name" value="ANL_N_sf"/>
</dbReference>
<dbReference type="InterPro" id="IPR037337">
    <property type="entry name" value="Dip2-like_dom"/>
</dbReference>
<dbReference type="PROSITE" id="PS51912">
    <property type="entry name" value="DMAP1_BIND"/>
    <property type="match status" value="1"/>
</dbReference>
<dbReference type="Proteomes" id="UP000472262">
    <property type="component" value="Unassembled WGS sequence"/>
</dbReference>